<protein>
    <submittedName>
        <fullName evidence="4">Phosphodiesterase</fullName>
    </submittedName>
</protein>
<dbReference type="Pfam" id="PF09423">
    <property type="entry name" value="PhoD"/>
    <property type="match status" value="1"/>
</dbReference>
<feature type="chain" id="PRO_5008068092" evidence="1">
    <location>
        <begin position="24"/>
        <end position="595"/>
    </location>
</feature>
<evidence type="ECO:0000313" key="5">
    <source>
        <dbReference type="Proteomes" id="UP000077763"/>
    </source>
</evidence>
<dbReference type="Gene3D" id="2.60.40.380">
    <property type="entry name" value="Purple acid phosphatase-like, N-terminal"/>
    <property type="match status" value="1"/>
</dbReference>
<name>A0A177MHV6_METMH</name>
<sequence>MKFKVVRLIAVATLVALGAKAQAALPNGVAAGDVSQTSAVLWGRSDTVGDLNFQYATDSAFTQIVGSSFKTVSDPLAPVKWDVSGLSADTSYYYRATDSVGNVASGQFKTAAALGNTTGLRFGVSGDWRGELLPYPAVKNASQRNLDFFVAMGDTIYGDVASNVNAGQQQAQSLADYRNKHAEVYSAKGGLNGLADLRQSTAVFATIDDHEVTNDFAGGADVATDTRFNTDPVGTRINDSTLYNNGIQAFQEYNPIRNEIYGATGDARTAGETKLYRNQTFGNDAALIVLDARSFRDTELADANPLDPASVGGFLANSFDSTRTMLGKQQVADLKADLLSAEQNDVTWKFIAVPEPMQNLGVVGAGDRFEGYAAERTEILKFIDDNKIDNVVFLSADIHGTLVNNLTYQLTPFSEQKATNAFEITTGSVAYDAPFGPTVAQLATVVGLLTPQQKAFYDALPSIAAKDSFIKSVTNGALTPLGYDPLGLDANLAGADGKIQAELLQGDYVATHTFGWTEFEIDQLTQQLLVTTYGINPYDTGDIANDLTGIVNRTPQIVSQFRITPTSVQPVPVPGAAWLFGTALLALNFRRRQLA</sequence>
<comment type="caution">
    <text evidence="4">The sequence shown here is derived from an EMBL/GenBank/DDBJ whole genome shotgun (WGS) entry which is preliminary data.</text>
</comment>
<feature type="domain" description="PhoD-like phosphatase metallophosphatase" evidence="2">
    <location>
        <begin position="135"/>
        <end position="433"/>
    </location>
</feature>
<dbReference type="InterPro" id="IPR038607">
    <property type="entry name" value="PhoD-like_sf"/>
</dbReference>
<dbReference type="EMBL" id="LUUH01000042">
    <property type="protein sequence ID" value="OAI05386.1"/>
    <property type="molecule type" value="Genomic_DNA"/>
</dbReference>
<reference evidence="4 5" key="1">
    <citation type="submission" date="2016-03" db="EMBL/GenBank/DDBJ databases">
        <authorList>
            <person name="Ploux O."/>
        </authorList>
    </citation>
    <scope>NUCLEOTIDE SEQUENCE [LARGE SCALE GENOMIC DNA]</scope>
    <source>
        <strain evidence="4 5">R-45371</strain>
    </source>
</reference>
<dbReference type="AlphaFoldDB" id="A0A177MHV6"/>
<organism evidence="4 5">
    <name type="scientific">Methylomonas methanica</name>
    <dbReference type="NCBI Taxonomy" id="421"/>
    <lineage>
        <taxon>Bacteria</taxon>
        <taxon>Pseudomonadati</taxon>
        <taxon>Pseudomonadota</taxon>
        <taxon>Gammaproteobacteria</taxon>
        <taxon>Methylococcales</taxon>
        <taxon>Methylococcaceae</taxon>
        <taxon>Methylomonas</taxon>
    </lineage>
</organism>
<dbReference type="PANTHER" id="PTHR43606:SF1">
    <property type="entry name" value="PHOD-LIKE PHOSPHATASE METALLOPHOSPHATASE DOMAIN-CONTAINING PROTEIN"/>
    <property type="match status" value="1"/>
</dbReference>
<dbReference type="RefSeq" id="WP_064036395.1">
    <property type="nucleotide sequence ID" value="NZ_LUUH01000042.1"/>
</dbReference>
<evidence type="ECO:0000313" key="4">
    <source>
        <dbReference type="EMBL" id="OAI05386.1"/>
    </source>
</evidence>
<evidence type="ECO:0000259" key="2">
    <source>
        <dbReference type="Pfam" id="PF09423"/>
    </source>
</evidence>
<proteinExistence type="predicted"/>
<dbReference type="InterPro" id="IPR032093">
    <property type="entry name" value="PhoD_N"/>
</dbReference>
<dbReference type="SUPFAM" id="SSF56300">
    <property type="entry name" value="Metallo-dependent phosphatases"/>
    <property type="match status" value="1"/>
</dbReference>
<feature type="domain" description="Phospholipase D N-terminal" evidence="3">
    <location>
        <begin position="28"/>
        <end position="110"/>
    </location>
</feature>
<gene>
    <name evidence="4" type="ORF">A1353_11405</name>
</gene>
<dbReference type="InterPro" id="IPR052900">
    <property type="entry name" value="Phospholipid_Metab_Enz"/>
</dbReference>
<feature type="signal peptide" evidence="1">
    <location>
        <begin position="1"/>
        <end position="23"/>
    </location>
</feature>
<dbReference type="InterPro" id="IPR018946">
    <property type="entry name" value="PhoD-like_MPP"/>
</dbReference>
<keyword evidence="1" id="KW-0732">Signal</keyword>
<evidence type="ECO:0000256" key="1">
    <source>
        <dbReference type="SAM" id="SignalP"/>
    </source>
</evidence>
<evidence type="ECO:0000259" key="3">
    <source>
        <dbReference type="Pfam" id="PF16655"/>
    </source>
</evidence>
<dbReference type="Proteomes" id="UP000077763">
    <property type="component" value="Unassembled WGS sequence"/>
</dbReference>
<dbReference type="Pfam" id="PF16655">
    <property type="entry name" value="PhoD_N"/>
    <property type="match status" value="1"/>
</dbReference>
<dbReference type="CDD" id="cd07389">
    <property type="entry name" value="MPP_PhoD"/>
    <property type="match status" value="1"/>
</dbReference>
<dbReference type="PANTHER" id="PTHR43606">
    <property type="entry name" value="PHOSPHATASE, PUTATIVE (AFU_ORTHOLOGUE AFUA_6G08710)-RELATED"/>
    <property type="match status" value="1"/>
</dbReference>
<dbReference type="InterPro" id="IPR029052">
    <property type="entry name" value="Metallo-depent_PP-like"/>
</dbReference>
<accession>A0A177MHV6</accession>
<dbReference type="Gene3D" id="3.60.21.70">
    <property type="entry name" value="PhoD-like phosphatase"/>
    <property type="match status" value="1"/>
</dbReference>